<protein>
    <submittedName>
        <fullName evidence="3">Aerolysin-like protein</fullName>
    </submittedName>
</protein>
<dbReference type="CDD" id="cd20221">
    <property type="entry name" value="PFM_Dln1-like"/>
    <property type="match status" value="1"/>
</dbReference>
<dbReference type="InParanoid" id="A0A6P8UWU9"/>
<dbReference type="Proteomes" id="UP000515161">
    <property type="component" value="Unplaced"/>
</dbReference>
<sequence length="340" mass="36730">MFEHHLGIITIPTFPSSSNKILSETYKMAYPTTLHQVGGNGGRSFSLTGEKTGATLKQLNVWVGDSQVKGVQVYLTDGSHDLLGERSGSSEEYTFQPGECFTSLSLWGNGEGSRLGAIKFKTNRSGEFFAKMTSWGLKTEYPIDIGSGICFGVAGRCGGAIDCMGFIFLNAVKSTVLMDVNYPTMSQVVPQVTIEEIKSITYENNTTADQVNQIESSKKITKTSSWTVTNSMEATFSIEVSAGIPEVAEVTTGFSFTAGTESSYSLENTDERTETVSFTINVPAGKKVKADITIGRATIDLPYTGTVKMTCNNGSVVKYATSGVYKGLTYTEIKQIVTEM</sequence>
<dbReference type="PANTHER" id="PTHR34007">
    <property type="entry name" value="AEROLYSIN-LIKE PROTEIN-RELATED"/>
    <property type="match status" value="1"/>
</dbReference>
<dbReference type="OrthoDB" id="3758675at2759"/>
<dbReference type="PROSITE" id="PS51752">
    <property type="entry name" value="JACALIN_LECTIN"/>
    <property type="match status" value="1"/>
</dbReference>
<dbReference type="AlphaFoldDB" id="A0A6P8UWU9"/>
<evidence type="ECO:0000259" key="1">
    <source>
        <dbReference type="PROSITE" id="PS51752"/>
    </source>
</evidence>
<dbReference type="FunCoup" id="A0A6P8UWU9">
    <property type="interactions" value="7"/>
</dbReference>
<dbReference type="Gene3D" id="2.100.10.30">
    <property type="entry name" value="Jacalin-like lectin domain"/>
    <property type="match status" value="1"/>
</dbReference>
<reference evidence="3" key="1">
    <citation type="submission" date="2025-08" db="UniProtKB">
        <authorList>
            <consortium name="RefSeq"/>
        </authorList>
    </citation>
    <scope>IDENTIFICATION</scope>
</reference>
<feature type="domain" description="Jacalin-type lectin" evidence="1">
    <location>
        <begin position="31"/>
        <end position="170"/>
    </location>
</feature>
<gene>
    <name evidence="3" type="primary">LOC117552825</name>
</gene>
<dbReference type="InterPro" id="IPR053280">
    <property type="entry name" value="Aerolysin-like_pore-former"/>
</dbReference>
<evidence type="ECO:0000313" key="2">
    <source>
        <dbReference type="Proteomes" id="UP000515161"/>
    </source>
</evidence>
<proteinExistence type="predicted"/>
<dbReference type="InterPro" id="IPR004991">
    <property type="entry name" value="Aerolysin-like"/>
</dbReference>
<organism evidence="2 3">
    <name type="scientific">Gymnodraco acuticeps</name>
    <name type="common">Antarctic dragonfish</name>
    <dbReference type="NCBI Taxonomy" id="8218"/>
    <lineage>
        <taxon>Eukaryota</taxon>
        <taxon>Metazoa</taxon>
        <taxon>Chordata</taxon>
        <taxon>Craniata</taxon>
        <taxon>Vertebrata</taxon>
        <taxon>Euteleostomi</taxon>
        <taxon>Actinopterygii</taxon>
        <taxon>Neopterygii</taxon>
        <taxon>Teleostei</taxon>
        <taxon>Neoteleostei</taxon>
        <taxon>Acanthomorphata</taxon>
        <taxon>Eupercaria</taxon>
        <taxon>Perciformes</taxon>
        <taxon>Notothenioidei</taxon>
        <taxon>Bathydraconidae</taxon>
        <taxon>Gymnodraco</taxon>
    </lineage>
</organism>
<dbReference type="SUPFAM" id="SSF56973">
    <property type="entry name" value="Aerolisin/ETX pore-forming domain"/>
    <property type="match status" value="1"/>
</dbReference>
<name>A0A6P8UWU9_GYMAC</name>
<dbReference type="GeneID" id="117552825"/>
<dbReference type="Pfam" id="PF03318">
    <property type="entry name" value="ETX_MTX2"/>
    <property type="match status" value="1"/>
</dbReference>
<dbReference type="PANTHER" id="PTHR34007:SF1">
    <property type="entry name" value="AEROLYSIN-LIKE PROTEIN-RELATED"/>
    <property type="match status" value="1"/>
</dbReference>
<dbReference type="Gene3D" id="2.170.15.10">
    <property type="entry name" value="Proaerolysin, chain A, domain 3"/>
    <property type="match status" value="1"/>
</dbReference>
<accession>A0A6P8UWU9</accession>
<dbReference type="Pfam" id="PF01419">
    <property type="entry name" value="Jacalin"/>
    <property type="match status" value="1"/>
</dbReference>
<dbReference type="KEGG" id="gacu:117552825"/>
<dbReference type="CDD" id="cd09302">
    <property type="entry name" value="Jacalin_like"/>
    <property type="match status" value="1"/>
</dbReference>
<dbReference type="RefSeq" id="XP_034082369.1">
    <property type="nucleotide sequence ID" value="XM_034226478.1"/>
</dbReference>
<dbReference type="InterPro" id="IPR001229">
    <property type="entry name" value="Jacalin-like_lectin_dom"/>
</dbReference>
<keyword evidence="2" id="KW-1185">Reference proteome</keyword>
<evidence type="ECO:0000313" key="3">
    <source>
        <dbReference type="RefSeq" id="XP_034082369.1"/>
    </source>
</evidence>
<dbReference type="InterPro" id="IPR036404">
    <property type="entry name" value="Jacalin-like_lectin_dom_sf"/>
</dbReference>